<proteinExistence type="inferred from homology"/>
<protein>
    <submittedName>
        <fullName evidence="3">Uncharacterized protein</fullName>
    </submittedName>
</protein>
<comment type="similarity">
    <text evidence="1">Belongs to the unc-93 family.</text>
</comment>
<evidence type="ECO:0000313" key="3">
    <source>
        <dbReference type="EMBL" id="KAF3850197.1"/>
    </source>
</evidence>
<organism evidence="3 4">
    <name type="scientific">Dissostichus mawsoni</name>
    <name type="common">Antarctic cod</name>
    <dbReference type="NCBI Taxonomy" id="36200"/>
    <lineage>
        <taxon>Eukaryota</taxon>
        <taxon>Metazoa</taxon>
        <taxon>Chordata</taxon>
        <taxon>Craniata</taxon>
        <taxon>Vertebrata</taxon>
        <taxon>Euteleostomi</taxon>
        <taxon>Actinopterygii</taxon>
        <taxon>Neopterygii</taxon>
        <taxon>Teleostei</taxon>
        <taxon>Neoteleostei</taxon>
        <taxon>Acanthomorphata</taxon>
        <taxon>Eupercaria</taxon>
        <taxon>Perciformes</taxon>
        <taxon>Notothenioidei</taxon>
        <taxon>Nototheniidae</taxon>
        <taxon>Dissostichus</taxon>
    </lineage>
</organism>
<reference evidence="3 4" key="1">
    <citation type="submission" date="2020-03" db="EMBL/GenBank/DDBJ databases">
        <title>Dissostichus mawsoni Genome sequencing and assembly.</title>
        <authorList>
            <person name="Park H."/>
        </authorList>
    </citation>
    <scope>NUCLEOTIDE SEQUENCE [LARGE SCALE GENOMIC DNA]</scope>
    <source>
        <strain evidence="3">DM0001</strain>
        <tissue evidence="3">Muscle</tissue>
    </source>
</reference>
<keyword evidence="2" id="KW-1133">Transmembrane helix</keyword>
<gene>
    <name evidence="3" type="ORF">F7725_019916</name>
</gene>
<dbReference type="PANTHER" id="PTHR19444:SF13">
    <property type="entry name" value="PROTEIN UNC-93 HOMOLOG A"/>
    <property type="match status" value="1"/>
</dbReference>
<accession>A0A7J5YP29</accession>
<dbReference type="PANTHER" id="PTHR19444">
    <property type="entry name" value="UNC-93 RELATED"/>
    <property type="match status" value="1"/>
</dbReference>
<dbReference type="OrthoDB" id="78663at2759"/>
<name>A0A7J5YP29_DISMA</name>
<feature type="transmembrane region" description="Helical" evidence="2">
    <location>
        <begin position="34"/>
        <end position="56"/>
    </location>
</feature>
<keyword evidence="4" id="KW-1185">Reference proteome</keyword>
<sequence>MISRNFKNVLVVSVGFLSLFTAYGGLQSLQSECGAGMGVASLSVLYASIIVSSMFLPHIMKKPGL</sequence>
<dbReference type="Proteomes" id="UP000518266">
    <property type="component" value="Unassembled WGS sequence"/>
</dbReference>
<evidence type="ECO:0000256" key="2">
    <source>
        <dbReference type="SAM" id="Phobius"/>
    </source>
</evidence>
<comment type="caution">
    <text evidence="3">The sequence shown here is derived from an EMBL/GenBank/DDBJ whole genome shotgun (WGS) entry which is preliminary data.</text>
</comment>
<dbReference type="EMBL" id="JAAKFY010000011">
    <property type="protein sequence ID" value="KAF3850197.1"/>
    <property type="molecule type" value="Genomic_DNA"/>
</dbReference>
<keyword evidence="2" id="KW-0812">Transmembrane</keyword>
<dbReference type="InterPro" id="IPR051951">
    <property type="entry name" value="UNC-93_regulatory"/>
</dbReference>
<dbReference type="AlphaFoldDB" id="A0A7J5YP29"/>
<keyword evidence="2" id="KW-0472">Membrane</keyword>
<evidence type="ECO:0000256" key="1">
    <source>
        <dbReference type="ARBA" id="ARBA00009172"/>
    </source>
</evidence>
<evidence type="ECO:0000313" key="4">
    <source>
        <dbReference type="Proteomes" id="UP000518266"/>
    </source>
</evidence>